<gene>
    <name evidence="3" type="ORF">ISN45_Aa04g010700</name>
</gene>
<dbReference type="Proteomes" id="UP000694240">
    <property type="component" value="Chromosome 9"/>
</dbReference>
<dbReference type="InterPro" id="IPR029466">
    <property type="entry name" value="NAM-associated_C"/>
</dbReference>
<proteinExistence type="predicted"/>
<organism evidence="3 4">
    <name type="scientific">Arabidopsis thaliana x Arabidopsis arenosa</name>
    <dbReference type="NCBI Taxonomy" id="1240361"/>
    <lineage>
        <taxon>Eukaryota</taxon>
        <taxon>Viridiplantae</taxon>
        <taxon>Streptophyta</taxon>
        <taxon>Embryophyta</taxon>
        <taxon>Tracheophyta</taxon>
        <taxon>Spermatophyta</taxon>
        <taxon>Magnoliopsida</taxon>
        <taxon>eudicotyledons</taxon>
        <taxon>Gunneridae</taxon>
        <taxon>Pentapetalae</taxon>
        <taxon>rosids</taxon>
        <taxon>malvids</taxon>
        <taxon>Brassicales</taxon>
        <taxon>Brassicaceae</taxon>
        <taxon>Camelineae</taxon>
        <taxon>Arabidopsis</taxon>
    </lineage>
</organism>
<evidence type="ECO:0000313" key="3">
    <source>
        <dbReference type="EMBL" id="KAG7568237.1"/>
    </source>
</evidence>
<accession>A0A8T2A3Y1</accession>
<feature type="compositionally biased region" description="Polar residues" evidence="1">
    <location>
        <begin position="213"/>
        <end position="225"/>
    </location>
</feature>
<name>A0A8T2A3Y1_9BRAS</name>
<evidence type="ECO:0000259" key="2">
    <source>
        <dbReference type="PROSITE" id="PS50090"/>
    </source>
</evidence>
<feature type="domain" description="Myb-like" evidence="2">
    <location>
        <begin position="61"/>
        <end position="132"/>
    </location>
</feature>
<protein>
    <submittedName>
        <fullName evidence="3">No apical meristem-associated C-terminal domain</fullName>
    </submittedName>
</protein>
<feature type="compositionally biased region" description="Basic and acidic residues" evidence="1">
    <location>
        <begin position="196"/>
        <end position="207"/>
    </location>
</feature>
<dbReference type="AlphaFoldDB" id="A0A8T2A3Y1"/>
<keyword evidence="4" id="KW-1185">Reference proteome</keyword>
<evidence type="ECO:0000256" key="1">
    <source>
        <dbReference type="SAM" id="MobiDB-lite"/>
    </source>
</evidence>
<dbReference type="PANTHER" id="PTHR45023">
    <property type="match status" value="1"/>
</dbReference>
<dbReference type="InterPro" id="IPR001005">
    <property type="entry name" value="SANT/Myb"/>
</dbReference>
<feature type="region of interest" description="Disordered" evidence="1">
    <location>
        <begin position="196"/>
        <end position="252"/>
    </location>
</feature>
<dbReference type="EMBL" id="JAEFBK010000009">
    <property type="protein sequence ID" value="KAG7568237.1"/>
    <property type="molecule type" value="Genomic_DNA"/>
</dbReference>
<reference evidence="3 4" key="1">
    <citation type="submission" date="2020-12" db="EMBL/GenBank/DDBJ databases">
        <title>Concerted genomic and epigenomic changes stabilize Arabidopsis allopolyploids.</title>
        <authorList>
            <person name="Chen Z."/>
        </authorList>
    </citation>
    <scope>NUCLEOTIDE SEQUENCE [LARGE SCALE GENOMIC DNA]</scope>
    <source>
        <strain evidence="3">Allo738</strain>
        <tissue evidence="3">Leaf</tissue>
    </source>
</reference>
<evidence type="ECO:0000313" key="4">
    <source>
        <dbReference type="Proteomes" id="UP000694240"/>
    </source>
</evidence>
<dbReference type="PANTHER" id="PTHR45023:SF4">
    <property type="entry name" value="GLYCINE-RICH PROTEIN-RELATED"/>
    <property type="match status" value="1"/>
</dbReference>
<dbReference type="Pfam" id="PF14303">
    <property type="entry name" value="NAM-associated"/>
    <property type="match status" value="1"/>
</dbReference>
<sequence length="320" mass="36309">MNPFNQTAGFMDLLTSQQDTPILQPNGIDRDSPSIDLGESQVPVFSSQWSPSEAENIPATRMPRKRNKWTSKEDVVLISAWLNTSKDPIIGNEQRGVAFWNRIANYYAASPNVSTLKERLPSHLKQRWAKINKMVCKFVGSYQAATNQMTSGQNDDDLMKLAHQIYETDYKKKFMLEHAWRELKHDQKWCASQRMKETGNTKKRMTEDGPEASQASQGNGESDSPQARPPGVKAAKAAKAKGKNPANNLPTVEEEGEAALKRIHTIWDIKQQDFAMKQQEHAMKKELTNKRLLDSLLSKSTPLTEIEEDLKNKLIREIML</sequence>
<dbReference type="PROSITE" id="PS50090">
    <property type="entry name" value="MYB_LIKE"/>
    <property type="match status" value="1"/>
</dbReference>
<comment type="caution">
    <text evidence="3">The sequence shown here is derived from an EMBL/GenBank/DDBJ whole genome shotgun (WGS) entry which is preliminary data.</text>
</comment>